<comment type="caution">
    <text evidence="2">The sequence shown here is derived from an EMBL/GenBank/DDBJ whole genome shotgun (WGS) entry which is preliminary data.</text>
</comment>
<feature type="region of interest" description="Disordered" evidence="1">
    <location>
        <begin position="1"/>
        <end position="77"/>
    </location>
</feature>
<dbReference type="Proteomes" id="UP001295423">
    <property type="component" value="Unassembled WGS sequence"/>
</dbReference>
<evidence type="ECO:0000313" key="3">
    <source>
        <dbReference type="Proteomes" id="UP001295423"/>
    </source>
</evidence>
<sequence length="178" mass="19880">MPSMQSKPQSKFSEMTVDGALSHRSESEFKRIITRVQKPDLELLNHPHRPRAVSVASSDGESEADSEENPSSFSGFKSVHRVSLHYGDLSNEPTRQGPTMEARILKTGANPRKLTLQPNSLKPTPTTTTKNYKHKKHVLQIADPESIATRSITRVLSCNKKGRKSIRRVSLWVGEPVL</sequence>
<feature type="compositionally biased region" description="Basic and acidic residues" evidence="1">
    <location>
        <begin position="21"/>
        <end position="45"/>
    </location>
</feature>
<dbReference type="AlphaFoldDB" id="A0AAD2FH16"/>
<keyword evidence="3" id="KW-1185">Reference proteome</keyword>
<accession>A0AAD2FH16</accession>
<protein>
    <submittedName>
        <fullName evidence="2">Uncharacterized protein</fullName>
    </submittedName>
</protein>
<organism evidence="2 3">
    <name type="scientific">Cylindrotheca closterium</name>
    <dbReference type="NCBI Taxonomy" id="2856"/>
    <lineage>
        <taxon>Eukaryota</taxon>
        <taxon>Sar</taxon>
        <taxon>Stramenopiles</taxon>
        <taxon>Ochrophyta</taxon>
        <taxon>Bacillariophyta</taxon>
        <taxon>Bacillariophyceae</taxon>
        <taxon>Bacillariophycidae</taxon>
        <taxon>Bacillariales</taxon>
        <taxon>Bacillariaceae</taxon>
        <taxon>Cylindrotheca</taxon>
    </lineage>
</organism>
<gene>
    <name evidence="2" type="ORF">CYCCA115_LOCUS2247</name>
</gene>
<feature type="compositionally biased region" description="Polar residues" evidence="1">
    <location>
        <begin position="1"/>
        <end position="13"/>
    </location>
</feature>
<proteinExistence type="predicted"/>
<reference evidence="2" key="1">
    <citation type="submission" date="2023-08" db="EMBL/GenBank/DDBJ databases">
        <authorList>
            <person name="Audoor S."/>
            <person name="Bilcke G."/>
        </authorList>
    </citation>
    <scope>NUCLEOTIDE SEQUENCE</scope>
</reference>
<evidence type="ECO:0000256" key="1">
    <source>
        <dbReference type="SAM" id="MobiDB-lite"/>
    </source>
</evidence>
<evidence type="ECO:0000313" key="2">
    <source>
        <dbReference type="EMBL" id="CAJ1931121.1"/>
    </source>
</evidence>
<name>A0AAD2FH16_9STRA</name>
<dbReference type="EMBL" id="CAKOGP040000125">
    <property type="protein sequence ID" value="CAJ1931121.1"/>
    <property type="molecule type" value="Genomic_DNA"/>
</dbReference>